<proteinExistence type="predicted"/>
<reference evidence="5" key="1">
    <citation type="journal article" date="2019" name="Angew. Chem. Int. Ed. Engl.">
        <title>Identification of the C-Glycoside Synthases during Biosynthesis of the Pyrazole-C-Nucleosides Formycin and Pyrazofurin.</title>
        <authorList>
            <person name="Ren D."/>
            <person name="Wang S.A."/>
            <person name="Ko Y."/>
            <person name="Geng Y."/>
            <person name="Ogasawara Y."/>
            <person name="Liu H.W."/>
        </authorList>
    </citation>
    <scope>NUCLEOTIDE SEQUENCE</scope>
</reference>
<dbReference type="InterPro" id="IPR036291">
    <property type="entry name" value="NAD(P)-bd_dom_sf"/>
</dbReference>
<dbReference type="Gene3D" id="3.30.360.10">
    <property type="entry name" value="Dihydrodipicolinate Reductase, domain 2"/>
    <property type="match status" value="1"/>
</dbReference>
<evidence type="ECO:0000259" key="2">
    <source>
        <dbReference type="Pfam" id="PF03435"/>
    </source>
</evidence>
<dbReference type="EMBL" id="MN305320">
    <property type="protein sequence ID" value="QER91003.1"/>
    <property type="molecule type" value="Genomic_DNA"/>
</dbReference>
<dbReference type="Pfam" id="PF16653">
    <property type="entry name" value="Sacchrp_dh_C"/>
    <property type="match status" value="1"/>
</dbReference>
<dbReference type="Gene3D" id="3.40.50.720">
    <property type="entry name" value="NAD(P)-binding Rossmann-like Domain"/>
    <property type="match status" value="1"/>
</dbReference>
<keyword evidence="1" id="KW-0560">Oxidoreductase</keyword>
<evidence type="ECO:0000259" key="3">
    <source>
        <dbReference type="Pfam" id="PF16653"/>
    </source>
</evidence>
<sequence>MRLTLLGCGRMGRGAGYALARDQRTTSITVVDHDRERAEELARWLSGYAACPVKTGDSDAIAGSDAVAAALPWSGTRSVIELAAAAGVPVASITRPPGDESSDVDAMANAAGVPVLLPVGLEPGLTELAAADVARRLTALTGGVRTLEVFCGGVPATPRAPWGYTAFFGGELANHLPIAQRSSIAVEHGEIVDHPRFSGVEERHVAGVGLLEAYHDGMVPWLADHPALRDADCTQKTLRWPGFADAVTGLANLGLLDESPVAVDGVAVAPKRLVENVLSPRLRAQPDDEDVVVLDVSATGLPDADGSTLSIRSLLVDRADRETGLAAMTRTTGFTLAAAVTLLADRTVGGAGWLRPHLALSERHFARMKTDLAALGVRWTADGEALHGHRAGTVASKGTD</sequence>
<dbReference type="InterPro" id="IPR032095">
    <property type="entry name" value="Sacchrp_dh-like_C"/>
</dbReference>
<dbReference type="AlphaFoldDB" id="A0A516ELC8"/>
<dbReference type="PANTHER" id="PTHR11133">
    <property type="entry name" value="SACCHAROPINE DEHYDROGENASE"/>
    <property type="match status" value="1"/>
</dbReference>
<evidence type="ECO:0000256" key="1">
    <source>
        <dbReference type="ARBA" id="ARBA00023002"/>
    </source>
</evidence>
<organism evidence="4">
    <name type="scientific">Streptomyces candidus</name>
    <dbReference type="NCBI Taxonomy" id="67283"/>
    <lineage>
        <taxon>Bacteria</taxon>
        <taxon>Bacillati</taxon>
        <taxon>Actinomycetota</taxon>
        <taxon>Actinomycetes</taxon>
        <taxon>Kitasatosporales</taxon>
        <taxon>Streptomycetaceae</taxon>
        <taxon>Streptomyces</taxon>
    </lineage>
</organism>
<dbReference type="PANTHER" id="PTHR11133:SF22">
    <property type="entry name" value="ALPHA-AMINOADIPIC SEMIALDEHYDE SYNTHASE, MITOCHONDRIAL"/>
    <property type="match status" value="1"/>
</dbReference>
<feature type="domain" description="Saccharopine dehydrogenase-like C-terminal" evidence="3">
    <location>
        <begin position="120"/>
        <end position="357"/>
    </location>
</feature>
<name>A0A516ELC8_9ACTN</name>
<gene>
    <name evidence="4" type="primary">pyrL</name>
</gene>
<feature type="domain" description="Saccharopine dehydrogenase NADP binding" evidence="2">
    <location>
        <begin position="5"/>
        <end position="90"/>
    </location>
</feature>
<dbReference type="GO" id="GO:0016491">
    <property type="term" value="F:oxidoreductase activity"/>
    <property type="evidence" value="ECO:0007669"/>
    <property type="project" value="UniProtKB-KW"/>
</dbReference>
<accession>A0A516ELC8</accession>
<dbReference type="InterPro" id="IPR051168">
    <property type="entry name" value="AASS"/>
</dbReference>
<dbReference type="Pfam" id="PF03435">
    <property type="entry name" value="Sacchrp_dh_NADP"/>
    <property type="match status" value="1"/>
</dbReference>
<evidence type="ECO:0000313" key="4">
    <source>
        <dbReference type="EMBL" id="QDO67122.1"/>
    </source>
</evidence>
<dbReference type="InterPro" id="IPR005097">
    <property type="entry name" value="Sacchrp_dh_NADP-bd"/>
</dbReference>
<evidence type="ECO:0000313" key="5">
    <source>
        <dbReference type="EMBL" id="QER91003.1"/>
    </source>
</evidence>
<reference evidence="4" key="2">
    <citation type="journal article" date="2019" name="J. ISSAAS">
        <title>The biosynthetic gene cluster of the C-nucleoside antibiotic pyrazomycin with a rare pyrazole moiety.</title>
        <authorList>
            <person name="Zhao G."/>
            <person name="Yao S."/>
            <person name="Rothchild K.W."/>
            <person name="Liu T."/>
            <person name="Liu Y."/>
            <person name="Lian J."/>
            <person name="He H.-Y."/>
            <person name="Ryan K.S."/>
            <person name="Du Y.-L."/>
        </authorList>
    </citation>
    <scope>NUCLEOTIDE SEQUENCE</scope>
</reference>
<dbReference type="SUPFAM" id="SSF55347">
    <property type="entry name" value="Glyceraldehyde-3-phosphate dehydrogenase-like, C-terminal domain"/>
    <property type="match status" value="1"/>
</dbReference>
<dbReference type="EMBL" id="MN170532">
    <property type="protein sequence ID" value="QDO67122.1"/>
    <property type="molecule type" value="Genomic_DNA"/>
</dbReference>
<dbReference type="SUPFAM" id="SSF51735">
    <property type="entry name" value="NAD(P)-binding Rossmann-fold domains"/>
    <property type="match status" value="1"/>
</dbReference>
<protein>
    <submittedName>
        <fullName evidence="5">PyfI</fullName>
    </submittedName>
    <submittedName>
        <fullName evidence="4">PyrL</fullName>
    </submittedName>
</protein>